<dbReference type="EMBL" id="CACRZD030000375">
    <property type="protein sequence ID" value="CAA6675608.1"/>
    <property type="molecule type" value="Genomic_DNA"/>
</dbReference>
<dbReference type="Proteomes" id="UP001189122">
    <property type="component" value="Unassembled WGS sequence"/>
</dbReference>
<evidence type="ECO:0000313" key="1">
    <source>
        <dbReference type="EMBL" id="CAA6675608.1"/>
    </source>
</evidence>
<protein>
    <submittedName>
        <fullName evidence="1">Uncharacterized protein</fullName>
    </submittedName>
</protein>
<comment type="caution">
    <text evidence="1">The sequence shown here is derived from an EMBL/GenBank/DDBJ whole genome shotgun (WGS) entry which is preliminary data.</text>
</comment>
<accession>A0ABN7ECH0</accession>
<dbReference type="SUPFAM" id="SSF56112">
    <property type="entry name" value="Protein kinase-like (PK-like)"/>
    <property type="match status" value="1"/>
</dbReference>
<proteinExistence type="predicted"/>
<reference evidence="2" key="1">
    <citation type="journal article" date="2020" name="Sci. Rep.">
        <title>Chromosome-scale genome assembly for the duckweed Spirodela intermedia, integrating cytogenetic maps, PacBio and Oxford Nanopore libraries.</title>
        <authorList>
            <person name="Hoang P.T.N."/>
            <person name="Fiebig A."/>
            <person name="Novak P."/>
            <person name="Macas J."/>
            <person name="Cao H.X."/>
            <person name="Stepanenko A."/>
            <person name="Chen G."/>
            <person name="Borisjuk N."/>
            <person name="Scholz U."/>
            <person name="Schubert I."/>
        </authorList>
    </citation>
    <scope>NUCLEOTIDE SEQUENCE [LARGE SCALE GENOMIC DNA]</scope>
</reference>
<dbReference type="Gene3D" id="1.10.510.10">
    <property type="entry name" value="Transferase(Phosphotransferase) domain 1"/>
    <property type="match status" value="1"/>
</dbReference>
<gene>
    <name evidence="1" type="ORF">SI7747_UN021950</name>
</gene>
<name>A0ABN7ECH0_SPIIN</name>
<keyword evidence="2" id="KW-1185">Reference proteome</keyword>
<evidence type="ECO:0000313" key="2">
    <source>
        <dbReference type="Proteomes" id="UP001189122"/>
    </source>
</evidence>
<dbReference type="InterPro" id="IPR011009">
    <property type="entry name" value="Kinase-like_dom_sf"/>
</dbReference>
<dbReference type="PANTHER" id="PTHR45631:SF202">
    <property type="entry name" value="SENESCENCE-INDUCED RECEPTOR-LIKE SERINE_THREONINE-PROTEIN KINASE"/>
    <property type="match status" value="1"/>
</dbReference>
<dbReference type="PANTHER" id="PTHR45631">
    <property type="entry name" value="OS07G0107800 PROTEIN-RELATED"/>
    <property type="match status" value="1"/>
</dbReference>
<sequence>MEKTHIVKWIHSKVQNGDINNIIDPKLQGDFDINMAWKVVEIAMSCTSTTLEERMTMTDVMVQLKECLDVKESHSVVGDI</sequence>
<organism evidence="1 2">
    <name type="scientific">Spirodela intermedia</name>
    <name type="common">Intermediate duckweed</name>
    <dbReference type="NCBI Taxonomy" id="51605"/>
    <lineage>
        <taxon>Eukaryota</taxon>
        <taxon>Viridiplantae</taxon>
        <taxon>Streptophyta</taxon>
        <taxon>Embryophyta</taxon>
        <taxon>Tracheophyta</taxon>
        <taxon>Spermatophyta</taxon>
        <taxon>Magnoliopsida</taxon>
        <taxon>Liliopsida</taxon>
        <taxon>Araceae</taxon>
        <taxon>Lemnoideae</taxon>
        <taxon>Spirodela</taxon>
    </lineage>
</organism>